<dbReference type="PANTHER" id="PTHR31223:SF70">
    <property type="entry name" value="LOG FAMILY PROTEIN YJL055W"/>
    <property type="match status" value="1"/>
</dbReference>
<dbReference type="Gene3D" id="3.40.50.450">
    <property type="match status" value="1"/>
</dbReference>
<protein>
    <submittedName>
        <fullName evidence="2">Probable cytokinin riboside 5'-monophosphate phosphoribohydrolase LOGL1</fullName>
    </submittedName>
</protein>
<evidence type="ECO:0000313" key="2">
    <source>
        <dbReference type="RefSeq" id="XP_031563319.1"/>
    </source>
</evidence>
<dbReference type="NCBIfam" id="TIGR00730">
    <property type="entry name" value="Rossman fold protein, TIGR00730 family"/>
    <property type="match status" value="1"/>
</dbReference>
<dbReference type="GO" id="GO:0009691">
    <property type="term" value="P:cytokinin biosynthetic process"/>
    <property type="evidence" value="ECO:0007669"/>
    <property type="project" value="InterPro"/>
</dbReference>
<dbReference type="RefSeq" id="XP_031563319.1">
    <property type="nucleotide sequence ID" value="XM_031707459.1"/>
</dbReference>
<dbReference type="Proteomes" id="UP000515163">
    <property type="component" value="Unplaced"/>
</dbReference>
<dbReference type="OrthoDB" id="9991749at2759"/>
<organism evidence="1 2">
    <name type="scientific">Actinia tenebrosa</name>
    <name type="common">Australian red waratah sea anemone</name>
    <dbReference type="NCBI Taxonomy" id="6105"/>
    <lineage>
        <taxon>Eukaryota</taxon>
        <taxon>Metazoa</taxon>
        <taxon>Cnidaria</taxon>
        <taxon>Anthozoa</taxon>
        <taxon>Hexacorallia</taxon>
        <taxon>Actiniaria</taxon>
        <taxon>Actiniidae</taxon>
        <taxon>Actinia</taxon>
    </lineage>
</organism>
<dbReference type="Pfam" id="PF03641">
    <property type="entry name" value="Lysine_decarbox"/>
    <property type="match status" value="1"/>
</dbReference>
<evidence type="ECO:0000313" key="1">
    <source>
        <dbReference type="Proteomes" id="UP000515163"/>
    </source>
</evidence>
<keyword evidence="1" id="KW-1185">Reference proteome</keyword>
<gene>
    <name evidence="2" type="primary">LOC116298881</name>
</gene>
<dbReference type="InterPro" id="IPR005269">
    <property type="entry name" value="LOG"/>
</dbReference>
<dbReference type="AlphaFoldDB" id="A0A6P8I429"/>
<dbReference type="InParanoid" id="A0A6P8I429"/>
<dbReference type="PANTHER" id="PTHR31223">
    <property type="entry name" value="LOG FAMILY PROTEIN YJL055W"/>
    <property type="match status" value="1"/>
</dbReference>
<sequence>MEPLKAVTVFCGSSAGNNPAFEEAAITLGKCLAKNQIELLYGGGNAGLMGTLAQTVLDNGGKVTGFLPEFFITKNPTFLEVIGKTVIVEDMHTRKRNMLEKADALIALPGGFGTAEELLEMITWRQLGLHKKPIGILNIAGFYDKMLDWVSVNTL</sequence>
<dbReference type="GO" id="GO:0005829">
    <property type="term" value="C:cytosol"/>
    <property type="evidence" value="ECO:0007669"/>
    <property type="project" value="TreeGrafter"/>
</dbReference>
<dbReference type="InterPro" id="IPR031100">
    <property type="entry name" value="LOG_fam"/>
</dbReference>
<proteinExistence type="predicted"/>
<dbReference type="KEGG" id="aten:116298881"/>
<dbReference type="GO" id="GO:0016799">
    <property type="term" value="F:hydrolase activity, hydrolyzing N-glycosyl compounds"/>
    <property type="evidence" value="ECO:0007669"/>
    <property type="project" value="TreeGrafter"/>
</dbReference>
<dbReference type="GeneID" id="116298881"/>
<reference evidence="2" key="1">
    <citation type="submission" date="2025-08" db="UniProtKB">
        <authorList>
            <consortium name="RefSeq"/>
        </authorList>
    </citation>
    <scope>IDENTIFICATION</scope>
    <source>
        <tissue evidence="2">Tentacle</tissue>
    </source>
</reference>
<accession>A0A6P8I429</accession>
<name>A0A6P8I429_ACTTE</name>
<dbReference type="SUPFAM" id="SSF102405">
    <property type="entry name" value="MCP/YpsA-like"/>
    <property type="match status" value="1"/>
</dbReference>